<dbReference type="InterPro" id="IPR018060">
    <property type="entry name" value="HTH_AraC"/>
</dbReference>
<evidence type="ECO:0000256" key="3">
    <source>
        <dbReference type="ARBA" id="ARBA00023163"/>
    </source>
</evidence>
<keyword evidence="1" id="KW-0805">Transcription regulation</keyword>
<name>A0ABT0H209_9HYPH</name>
<dbReference type="PROSITE" id="PS01124">
    <property type="entry name" value="HTH_ARAC_FAMILY_2"/>
    <property type="match status" value="1"/>
</dbReference>
<dbReference type="SUPFAM" id="SSF46689">
    <property type="entry name" value="Homeodomain-like"/>
    <property type="match status" value="1"/>
</dbReference>
<keyword evidence="3" id="KW-0804">Transcription</keyword>
<dbReference type="Gene3D" id="1.10.10.60">
    <property type="entry name" value="Homeodomain-like"/>
    <property type="match status" value="1"/>
</dbReference>
<dbReference type="PANTHER" id="PTHR47894:SF4">
    <property type="entry name" value="HTH-TYPE TRANSCRIPTIONAL REGULATOR GADX"/>
    <property type="match status" value="1"/>
</dbReference>
<dbReference type="Pfam" id="PF12625">
    <property type="entry name" value="Arabinose_bd"/>
    <property type="match status" value="1"/>
</dbReference>
<comment type="caution">
    <text evidence="5">The sequence shown here is derived from an EMBL/GenBank/DDBJ whole genome shotgun (WGS) entry which is preliminary data.</text>
</comment>
<keyword evidence="2" id="KW-0238">DNA-binding</keyword>
<evidence type="ECO:0000256" key="1">
    <source>
        <dbReference type="ARBA" id="ARBA00023015"/>
    </source>
</evidence>
<gene>
    <name evidence="5" type="ORF">M0H32_25350</name>
</gene>
<dbReference type="SMART" id="SM00342">
    <property type="entry name" value="HTH_ARAC"/>
    <property type="match status" value="1"/>
</dbReference>
<evidence type="ECO:0000313" key="5">
    <source>
        <dbReference type="EMBL" id="MCK7615510.1"/>
    </source>
</evidence>
<dbReference type="Pfam" id="PF12833">
    <property type="entry name" value="HTH_18"/>
    <property type="match status" value="1"/>
</dbReference>
<evidence type="ECO:0000313" key="6">
    <source>
        <dbReference type="Proteomes" id="UP001431221"/>
    </source>
</evidence>
<proteinExistence type="predicted"/>
<sequence>MPKSATIISGALNGLQAMLTQQGLEPEALGRQSGLPVTVWKNARHEIPLYAFVQIYENGADLLGQPGIGWQSGPLLNLADLGELGDALLTASSVGSALKTFERFIKFIQSETDLQLTIEDGVATLTYRILNPDIWPRRQDAEFTLSVLVELIRRGAGSSWTPDLVCFEHSAARSQASSMAAAGSLCLYDSETNALSFPESVLALPMPRDDSGRHRSVLAHLSRELAEKARARSLTARTRTAIYETLGTGQADQETIARQLGLSRRSLHRHLGEEGTRFSVLLDECRYRVARHALIDTPHSLAQIACELDYSDQTAFERAFKRRTGVTPKQFRQALFRCPLRD</sequence>
<keyword evidence="6" id="KW-1185">Reference proteome</keyword>
<reference evidence="5" key="1">
    <citation type="submission" date="2022-04" db="EMBL/GenBank/DDBJ databases">
        <title>Roseibium sp. CAU 1639 isolated from mud.</title>
        <authorList>
            <person name="Kim W."/>
        </authorList>
    </citation>
    <scope>NUCLEOTIDE SEQUENCE</scope>
    <source>
        <strain evidence="5">CAU 1639</strain>
    </source>
</reference>
<evidence type="ECO:0000256" key="2">
    <source>
        <dbReference type="ARBA" id="ARBA00023125"/>
    </source>
</evidence>
<dbReference type="InterPro" id="IPR020449">
    <property type="entry name" value="Tscrpt_reg_AraC-type_HTH"/>
</dbReference>
<dbReference type="InterPro" id="IPR032687">
    <property type="entry name" value="AraC-type_N"/>
</dbReference>
<dbReference type="PANTHER" id="PTHR47894">
    <property type="entry name" value="HTH-TYPE TRANSCRIPTIONAL REGULATOR GADX"/>
    <property type="match status" value="1"/>
</dbReference>
<accession>A0ABT0H209</accession>
<evidence type="ECO:0000259" key="4">
    <source>
        <dbReference type="PROSITE" id="PS01124"/>
    </source>
</evidence>
<dbReference type="EMBL" id="JALNMJ010000026">
    <property type="protein sequence ID" value="MCK7615510.1"/>
    <property type="molecule type" value="Genomic_DNA"/>
</dbReference>
<protein>
    <submittedName>
        <fullName evidence="5">AraC family transcriptional regulator</fullName>
    </submittedName>
</protein>
<dbReference type="Proteomes" id="UP001431221">
    <property type="component" value="Unassembled WGS sequence"/>
</dbReference>
<dbReference type="RefSeq" id="WP_248159124.1">
    <property type="nucleotide sequence ID" value="NZ_JALNMJ010000026.1"/>
</dbReference>
<organism evidence="5 6">
    <name type="scientific">Roseibium sediminicola</name>
    <dbReference type="NCBI Taxonomy" id="2933272"/>
    <lineage>
        <taxon>Bacteria</taxon>
        <taxon>Pseudomonadati</taxon>
        <taxon>Pseudomonadota</taxon>
        <taxon>Alphaproteobacteria</taxon>
        <taxon>Hyphomicrobiales</taxon>
        <taxon>Stappiaceae</taxon>
        <taxon>Roseibium</taxon>
    </lineage>
</organism>
<dbReference type="PRINTS" id="PR00032">
    <property type="entry name" value="HTHARAC"/>
</dbReference>
<feature type="domain" description="HTH araC/xylS-type" evidence="4">
    <location>
        <begin position="236"/>
        <end position="334"/>
    </location>
</feature>
<dbReference type="InterPro" id="IPR009057">
    <property type="entry name" value="Homeodomain-like_sf"/>
</dbReference>